<reference evidence="1" key="1">
    <citation type="submission" date="2018-02" db="EMBL/GenBank/DDBJ databases">
        <title>Rhizophora mucronata_Transcriptome.</title>
        <authorList>
            <person name="Meera S.P."/>
            <person name="Sreeshan A."/>
            <person name="Augustine A."/>
        </authorList>
    </citation>
    <scope>NUCLEOTIDE SEQUENCE</scope>
    <source>
        <tissue evidence="1">Leaf</tissue>
    </source>
</reference>
<organism evidence="1">
    <name type="scientific">Rhizophora mucronata</name>
    <name type="common">Asiatic mangrove</name>
    <dbReference type="NCBI Taxonomy" id="61149"/>
    <lineage>
        <taxon>Eukaryota</taxon>
        <taxon>Viridiplantae</taxon>
        <taxon>Streptophyta</taxon>
        <taxon>Embryophyta</taxon>
        <taxon>Tracheophyta</taxon>
        <taxon>Spermatophyta</taxon>
        <taxon>Magnoliopsida</taxon>
        <taxon>eudicotyledons</taxon>
        <taxon>Gunneridae</taxon>
        <taxon>Pentapetalae</taxon>
        <taxon>rosids</taxon>
        <taxon>fabids</taxon>
        <taxon>Malpighiales</taxon>
        <taxon>Rhizophoraceae</taxon>
        <taxon>Rhizophora</taxon>
    </lineage>
</organism>
<dbReference type="AlphaFoldDB" id="A0A2P2NBF0"/>
<evidence type="ECO:0000313" key="1">
    <source>
        <dbReference type="EMBL" id="MBX39805.1"/>
    </source>
</evidence>
<dbReference type="EMBL" id="GGEC01059321">
    <property type="protein sequence ID" value="MBX39805.1"/>
    <property type="molecule type" value="Transcribed_RNA"/>
</dbReference>
<name>A0A2P2NBF0_RHIMU</name>
<proteinExistence type="predicted"/>
<protein>
    <submittedName>
        <fullName evidence="1">Uncharacterized protein</fullName>
    </submittedName>
</protein>
<sequence>MSVRNLDSSIGALHKEIIMTNFVEESNTCMLQSCDKFQTGPAFMYFQLGRLKRPANFSHKLQK</sequence>
<accession>A0A2P2NBF0</accession>